<keyword evidence="5" id="KW-0680">Restriction system</keyword>
<keyword evidence="10" id="KW-1185">Reference proteome</keyword>
<keyword evidence="4 7" id="KW-0949">S-adenosyl-L-methionine</keyword>
<dbReference type="PRINTS" id="PR00105">
    <property type="entry name" value="C5METTRFRASE"/>
</dbReference>
<dbReference type="RefSeq" id="WP_115569214.1">
    <property type="nucleotide sequence ID" value="NZ_NXLV01000003.1"/>
</dbReference>
<name>A0A3D8J285_9HELI</name>
<evidence type="ECO:0000256" key="5">
    <source>
        <dbReference type="ARBA" id="ARBA00022747"/>
    </source>
</evidence>
<proteinExistence type="inferred from homology"/>
<dbReference type="Pfam" id="PF00145">
    <property type="entry name" value="DNA_methylase"/>
    <property type="match status" value="1"/>
</dbReference>
<evidence type="ECO:0000256" key="4">
    <source>
        <dbReference type="ARBA" id="ARBA00022691"/>
    </source>
</evidence>
<sequence>MKNTFFDFCSGIGGGRLGLEHCGLECVGHSEIDPNPAKTYELFFGNYQNFGDLMKIEPSTLPDFRYLIAGFPCQTFSIVGKREGFSDDRGQIIFGIQNILQAKNPPFFLLENVKGLLNHNRGKTLQTIVDSLTALGYIVRYRVLNSLDFGLPQMRERIYIVGIKNELYTHPFDFPQESGEGKIEEFLCDETEEFDIQNPTFIKYLNNAYNKGKINLEEILQEDYNVIDTRQSDCRIYPQKVPTLRTGRHGILYTKDKKLKKLSSYEGLLLQGFPKNLAEKIKNLKNIENKILSQVGNAMSVPVIEAIGKKIKEYDND</sequence>
<dbReference type="SUPFAM" id="SSF53335">
    <property type="entry name" value="S-adenosyl-L-methionine-dependent methyltransferases"/>
    <property type="match status" value="1"/>
</dbReference>
<accession>A0A3D8J285</accession>
<gene>
    <name evidence="9" type="ORF">CQA58_02870</name>
</gene>
<dbReference type="EMBL" id="NXLV01000003">
    <property type="protein sequence ID" value="RDU71503.1"/>
    <property type="molecule type" value="Genomic_DNA"/>
</dbReference>
<dbReference type="GO" id="GO:0032259">
    <property type="term" value="P:methylation"/>
    <property type="evidence" value="ECO:0007669"/>
    <property type="project" value="UniProtKB-KW"/>
</dbReference>
<organism evidence="9 10">
    <name type="scientific">Helicobacter brantae</name>
    <dbReference type="NCBI Taxonomy" id="375927"/>
    <lineage>
        <taxon>Bacteria</taxon>
        <taxon>Pseudomonadati</taxon>
        <taxon>Campylobacterota</taxon>
        <taxon>Epsilonproteobacteria</taxon>
        <taxon>Campylobacterales</taxon>
        <taxon>Helicobacteraceae</taxon>
        <taxon>Helicobacter</taxon>
    </lineage>
</organism>
<comment type="similarity">
    <text evidence="7 8">Belongs to the class I-like SAM-binding methyltransferase superfamily. C5-methyltransferase family.</text>
</comment>
<evidence type="ECO:0000256" key="7">
    <source>
        <dbReference type="PROSITE-ProRule" id="PRU01016"/>
    </source>
</evidence>
<dbReference type="PANTHER" id="PTHR46098">
    <property type="entry name" value="TRNA (CYTOSINE(38)-C(5))-METHYLTRANSFERASE"/>
    <property type="match status" value="1"/>
</dbReference>
<evidence type="ECO:0000256" key="6">
    <source>
        <dbReference type="ARBA" id="ARBA00047422"/>
    </source>
</evidence>
<keyword evidence="3 7" id="KW-0808">Transferase</keyword>
<dbReference type="Gene3D" id="3.40.50.150">
    <property type="entry name" value="Vaccinia Virus protein VP39"/>
    <property type="match status" value="1"/>
</dbReference>
<dbReference type="Gene3D" id="3.90.120.10">
    <property type="entry name" value="DNA Methylase, subunit A, domain 2"/>
    <property type="match status" value="1"/>
</dbReference>
<dbReference type="InterPro" id="IPR050750">
    <property type="entry name" value="C5-MTase"/>
</dbReference>
<dbReference type="Proteomes" id="UP000257045">
    <property type="component" value="Unassembled WGS sequence"/>
</dbReference>
<evidence type="ECO:0000313" key="10">
    <source>
        <dbReference type="Proteomes" id="UP000257045"/>
    </source>
</evidence>
<dbReference type="InterPro" id="IPR001525">
    <property type="entry name" value="C5_MeTfrase"/>
</dbReference>
<dbReference type="OrthoDB" id="9813719at2"/>
<reference evidence="9 10" key="1">
    <citation type="submission" date="2018-04" db="EMBL/GenBank/DDBJ databases">
        <title>Novel Campyloabacter and Helicobacter Species and Strains.</title>
        <authorList>
            <person name="Mannion A.J."/>
            <person name="Shen Z."/>
            <person name="Fox J.G."/>
        </authorList>
    </citation>
    <scope>NUCLEOTIDE SEQUENCE [LARGE SCALE GENOMIC DNA]</scope>
    <source>
        <strain evidence="9 10">MIT 04-9366</strain>
    </source>
</reference>
<comment type="catalytic activity">
    <reaction evidence="6">
        <text>a 2'-deoxycytidine in DNA + S-adenosyl-L-methionine = a 5-methyl-2'-deoxycytidine in DNA + S-adenosyl-L-homocysteine + H(+)</text>
        <dbReference type="Rhea" id="RHEA:13681"/>
        <dbReference type="Rhea" id="RHEA-COMP:11369"/>
        <dbReference type="Rhea" id="RHEA-COMP:11370"/>
        <dbReference type="ChEBI" id="CHEBI:15378"/>
        <dbReference type="ChEBI" id="CHEBI:57856"/>
        <dbReference type="ChEBI" id="CHEBI:59789"/>
        <dbReference type="ChEBI" id="CHEBI:85452"/>
        <dbReference type="ChEBI" id="CHEBI:85454"/>
        <dbReference type="EC" id="2.1.1.37"/>
    </reaction>
</comment>
<dbReference type="GO" id="GO:0009307">
    <property type="term" value="P:DNA restriction-modification system"/>
    <property type="evidence" value="ECO:0007669"/>
    <property type="project" value="UniProtKB-KW"/>
</dbReference>
<dbReference type="PROSITE" id="PS51679">
    <property type="entry name" value="SAM_MT_C5"/>
    <property type="match status" value="1"/>
</dbReference>
<dbReference type="AlphaFoldDB" id="A0A3D8J285"/>
<evidence type="ECO:0000313" key="9">
    <source>
        <dbReference type="EMBL" id="RDU71503.1"/>
    </source>
</evidence>
<dbReference type="GO" id="GO:0003886">
    <property type="term" value="F:DNA (cytosine-5-)-methyltransferase activity"/>
    <property type="evidence" value="ECO:0007669"/>
    <property type="project" value="UniProtKB-EC"/>
</dbReference>
<protein>
    <recommendedName>
        <fullName evidence="1">DNA (cytosine-5-)-methyltransferase</fullName>
        <ecNumber evidence="1">2.1.1.37</ecNumber>
    </recommendedName>
</protein>
<keyword evidence="2 7" id="KW-0489">Methyltransferase</keyword>
<dbReference type="NCBIfam" id="TIGR00675">
    <property type="entry name" value="dcm"/>
    <property type="match status" value="1"/>
</dbReference>
<dbReference type="PANTHER" id="PTHR46098:SF1">
    <property type="entry name" value="TRNA (CYTOSINE(38)-C(5))-METHYLTRANSFERASE"/>
    <property type="match status" value="1"/>
</dbReference>
<evidence type="ECO:0000256" key="3">
    <source>
        <dbReference type="ARBA" id="ARBA00022679"/>
    </source>
</evidence>
<evidence type="ECO:0000256" key="8">
    <source>
        <dbReference type="RuleBase" id="RU000416"/>
    </source>
</evidence>
<feature type="active site" evidence="7">
    <location>
        <position position="73"/>
    </location>
</feature>
<evidence type="ECO:0000256" key="2">
    <source>
        <dbReference type="ARBA" id="ARBA00022603"/>
    </source>
</evidence>
<dbReference type="InterPro" id="IPR029063">
    <property type="entry name" value="SAM-dependent_MTases_sf"/>
</dbReference>
<dbReference type="EC" id="2.1.1.37" evidence="1"/>
<comment type="caution">
    <text evidence="9">The sequence shown here is derived from an EMBL/GenBank/DDBJ whole genome shotgun (WGS) entry which is preliminary data.</text>
</comment>
<evidence type="ECO:0000256" key="1">
    <source>
        <dbReference type="ARBA" id="ARBA00011975"/>
    </source>
</evidence>